<accession>A0A9L0SY09</accession>
<keyword evidence="5" id="KW-0808">Transferase</keyword>
<dbReference type="GO" id="GO:0005829">
    <property type="term" value="C:cytosol"/>
    <property type="evidence" value="ECO:0007669"/>
    <property type="project" value="UniProtKB-ARBA"/>
</dbReference>
<evidence type="ECO:0000256" key="10">
    <source>
        <dbReference type="ARBA" id="ARBA00022857"/>
    </source>
</evidence>
<dbReference type="InterPro" id="IPR017437">
    <property type="entry name" value="ATP-NAD_kinase_PpnK-typ_C"/>
</dbReference>
<proteinExistence type="inferred from homology"/>
<dbReference type="Gene3D" id="3.40.50.10330">
    <property type="entry name" value="Probable inorganic polyphosphate/atp-NAD kinase, domain 1"/>
    <property type="match status" value="1"/>
</dbReference>
<gene>
    <name evidence="16" type="primary">NADK</name>
</gene>
<keyword evidence="9" id="KW-0067">ATP-binding</keyword>
<evidence type="ECO:0000256" key="3">
    <source>
        <dbReference type="ARBA" id="ARBA00012120"/>
    </source>
</evidence>
<evidence type="ECO:0000256" key="4">
    <source>
        <dbReference type="ARBA" id="ARBA00022553"/>
    </source>
</evidence>
<dbReference type="GO" id="GO:0003951">
    <property type="term" value="F:NAD+ kinase activity"/>
    <property type="evidence" value="ECO:0007669"/>
    <property type="project" value="UniProtKB-EC"/>
</dbReference>
<comment type="cofactor">
    <cofactor evidence="1">
        <name>a divalent metal cation</name>
        <dbReference type="ChEBI" id="CHEBI:60240"/>
    </cofactor>
</comment>
<feature type="region of interest" description="Disordered" evidence="15">
    <location>
        <begin position="39"/>
        <end position="62"/>
    </location>
</feature>
<dbReference type="Pfam" id="PF01513">
    <property type="entry name" value="NAD_kinase"/>
    <property type="match status" value="1"/>
</dbReference>
<evidence type="ECO:0000256" key="13">
    <source>
        <dbReference type="ARBA" id="ARBA00070415"/>
    </source>
</evidence>
<reference evidence="16" key="2">
    <citation type="submission" date="2025-08" db="UniProtKB">
        <authorList>
            <consortium name="Ensembl"/>
        </authorList>
    </citation>
    <scope>IDENTIFICATION</scope>
    <source>
        <strain evidence="16">Thoroughbred</strain>
    </source>
</reference>
<keyword evidence="17" id="KW-1185">Reference proteome</keyword>
<dbReference type="InterPro" id="IPR017438">
    <property type="entry name" value="ATP-NAD_kinase_N"/>
</dbReference>
<evidence type="ECO:0000256" key="14">
    <source>
        <dbReference type="ARBA" id="ARBA00080272"/>
    </source>
</evidence>
<evidence type="ECO:0000256" key="12">
    <source>
        <dbReference type="ARBA" id="ARBA00047925"/>
    </source>
</evidence>
<dbReference type="InterPro" id="IPR016064">
    <property type="entry name" value="NAD/diacylglycerol_kinase_sf"/>
</dbReference>
<keyword evidence="10" id="KW-0521">NADP</keyword>
<dbReference type="GO" id="GO:0046872">
    <property type="term" value="F:metal ion binding"/>
    <property type="evidence" value="ECO:0007669"/>
    <property type="project" value="UniProtKB-KW"/>
</dbReference>
<dbReference type="EC" id="2.7.1.23" evidence="3"/>
<evidence type="ECO:0000256" key="2">
    <source>
        <dbReference type="ARBA" id="ARBA00010995"/>
    </source>
</evidence>
<comment type="similarity">
    <text evidence="2">Belongs to the NAD kinase family.</text>
</comment>
<dbReference type="PANTHER" id="PTHR20275:SF0">
    <property type="entry name" value="NAD KINASE"/>
    <property type="match status" value="1"/>
</dbReference>
<evidence type="ECO:0000256" key="5">
    <source>
        <dbReference type="ARBA" id="ARBA00022679"/>
    </source>
</evidence>
<dbReference type="GO" id="GO:0019674">
    <property type="term" value="P:NAD+ metabolic process"/>
    <property type="evidence" value="ECO:0007669"/>
    <property type="project" value="InterPro"/>
</dbReference>
<organism evidence="16 17">
    <name type="scientific">Equus caballus</name>
    <name type="common">Horse</name>
    <dbReference type="NCBI Taxonomy" id="9796"/>
    <lineage>
        <taxon>Eukaryota</taxon>
        <taxon>Metazoa</taxon>
        <taxon>Chordata</taxon>
        <taxon>Craniata</taxon>
        <taxon>Vertebrata</taxon>
        <taxon>Euteleostomi</taxon>
        <taxon>Mammalia</taxon>
        <taxon>Eutheria</taxon>
        <taxon>Laurasiatheria</taxon>
        <taxon>Perissodactyla</taxon>
        <taxon>Equidae</taxon>
        <taxon>Equus</taxon>
    </lineage>
</organism>
<dbReference type="Pfam" id="PF20143">
    <property type="entry name" value="NAD_kinase_C"/>
    <property type="match status" value="1"/>
</dbReference>
<dbReference type="PANTHER" id="PTHR20275">
    <property type="entry name" value="NAD KINASE"/>
    <property type="match status" value="1"/>
</dbReference>
<evidence type="ECO:0000256" key="1">
    <source>
        <dbReference type="ARBA" id="ARBA00001968"/>
    </source>
</evidence>
<evidence type="ECO:0000256" key="7">
    <source>
        <dbReference type="ARBA" id="ARBA00022741"/>
    </source>
</evidence>
<keyword evidence="11" id="KW-0520">NAD</keyword>
<protein>
    <recommendedName>
        <fullName evidence="13">NAD kinase</fullName>
        <ecNumber evidence="3">2.7.1.23</ecNumber>
    </recommendedName>
    <alternativeName>
        <fullName evidence="14">Poly(P)/ATP NAD kinase</fullName>
    </alternativeName>
</protein>
<dbReference type="GO" id="GO:0006741">
    <property type="term" value="P:NADP+ biosynthetic process"/>
    <property type="evidence" value="ECO:0007669"/>
    <property type="project" value="InterPro"/>
</dbReference>
<evidence type="ECO:0000313" key="16">
    <source>
        <dbReference type="Ensembl" id="ENSECAP00000078870.1"/>
    </source>
</evidence>
<evidence type="ECO:0000256" key="11">
    <source>
        <dbReference type="ARBA" id="ARBA00023027"/>
    </source>
</evidence>
<keyword evidence="8" id="KW-0418">Kinase</keyword>
<keyword evidence="7" id="KW-0547">Nucleotide-binding</keyword>
<evidence type="ECO:0000256" key="6">
    <source>
        <dbReference type="ARBA" id="ARBA00022723"/>
    </source>
</evidence>
<dbReference type="Ensembl" id="ENSECAT00000142142.1">
    <property type="protein sequence ID" value="ENSECAP00000078870.1"/>
    <property type="gene ID" value="ENSECAG00000022883.4"/>
</dbReference>
<reference evidence="16" key="3">
    <citation type="submission" date="2025-09" db="UniProtKB">
        <authorList>
            <consortium name="Ensembl"/>
        </authorList>
    </citation>
    <scope>IDENTIFICATION</scope>
    <source>
        <strain evidence="16">Thoroughbred</strain>
    </source>
</reference>
<dbReference type="AlphaFoldDB" id="A0A9L0SY09"/>
<name>A0A9L0SY09_HORSE</name>
<reference evidence="16 17" key="1">
    <citation type="journal article" date="2009" name="Science">
        <title>Genome sequence, comparative analysis, and population genetics of the domestic horse.</title>
        <authorList>
            <consortium name="Broad Institute Genome Sequencing Platform"/>
            <consortium name="Broad Institute Whole Genome Assembly Team"/>
            <person name="Wade C.M."/>
            <person name="Giulotto E."/>
            <person name="Sigurdsson S."/>
            <person name="Zoli M."/>
            <person name="Gnerre S."/>
            <person name="Imsland F."/>
            <person name="Lear T.L."/>
            <person name="Adelson D.L."/>
            <person name="Bailey E."/>
            <person name="Bellone R.R."/>
            <person name="Bloecker H."/>
            <person name="Distl O."/>
            <person name="Edgar R.C."/>
            <person name="Garber M."/>
            <person name="Leeb T."/>
            <person name="Mauceli E."/>
            <person name="MacLeod J.N."/>
            <person name="Penedo M.C.T."/>
            <person name="Raison J.M."/>
            <person name="Sharpe T."/>
            <person name="Vogel J."/>
            <person name="Andersson L."/>
            <person name="Antczak D.F."/>
            <person name="Biagi T."/>
            <person name="Binns M.M."/>
            <person name="Chowdhary B.P."/>
            <person name="Coleman S.J."/>
            <person name="Della Valle G."/>
            <person name="Fryc S."/>
            <person name="Guerin G."/>
            <person name="Hasegawa T."/>
            <person name="Hill E.W."/>
            <person name="Jurka J."/>
            <person name="Kiialainen A."/>
            <person name="Lindgren G."/>
            <person name="Liu J."/>
            <person name="Magnani E."/>
            <person name="Mickelson J.R."/>
            <person name="Murray J."/>
            <person name="Nergadze S.G."/>
            <person name="Onofrio R."/>
            <person name="Pedroni S."/>
            <person name="Piras M.F."/>
            <person name="Raudsepp T."/>
            <person name="Rocchi M."/>
            <person name="Roeed K.H."/>
            <person name="Ryder O.A."/>
            <person name="Searle S."/>
            <person name="Skow L."/>
            <person name="Swinburne J.E."/>
            <person name="Syvaenen A.C."/>
            <person name="Tozaki T."/>
            <person name="Valberg S.J."/>
            <person name="Vaudin M."/>
            <person name="White J.R."/>
            <person name="Zody M.C."/>
            <person name="Lander E.S."/>
            <person name="Lindblad-Toh K."/>
        </authorList>
    </citation>
    <scope>NUCLEOTIDE SEQUENCE [LARGE SCALE GENOMIC DNA]</scope>
    <source>
        <strain evidence="16 17">Thoroughbred</strain>
    </source>
</reference>
<comment type="catalytic activity">
    <reaction evidence="12">
        <text>NAD(+) + ATP = ADP + NADP(+) + H(+)</text>
        <dbReference type="Rhea" id="RHEA:18629"/>
        <dbReference type="ChEBI" id="CHEBI:15378"/>
        <dbReference type="ChEBI" id="CHEBI:30616"/>
        <dbReference type="ChEBI" id="CHEBI:57540"/>
        <dbReference type="ChEBI" id="CHEBI:58349"/>
        <dbReference type="ChEBI" id="CHEBI:456216"/>
        <dbReference type="EC" id="2.7.1.23"/>
    </reaction>
</comment>
<evidence type="ECO:0000256" key="9">
    <source>
        <dbReference type="ARBA" id="ARBA00022840"/>
    </source>
</evidence>
<dbReference type="GeneTree" id="ENSGT00390000013792"/>
<dbReference type="SUPFAM" id="SSF111331">
    <property type="entry name" value="NAD kinase/diacylglycerol kinase-like"/>
    <property type="match status" value="1"/>
</dbReference>
<sequence>MEVEQEKVNMSKELSADAASYRCSACHGDEDWGLSHPMRGRAKSRSLSAAPAPASTKEFRRTRSLHGPCPVTTFGPKACVLQNPQTIMHIQDPASQRLTWNKSPKSVLVIKKIRDASLLQPFKELCMYLMEENNMIVYVEKKVLEDPAIVSDDSFGPVKRKFCTFREDYDDISNQIDLIICLGGDGTLLYASSLFQGSVPPVMAFHLGSLGFLTPFNFENFQSQVTQVIQGNAAVVLRSRLKVRVVKELRGKMAIPNGISENGVLATDLDTEVGKQVMQYQVLNEVVIDRGPSSYLSNVDVYLDGHLITTVQGDGVIVSTPTGSTAYAAAAGASMIHPNVPAIMITPICPHSLSFRPIVVPAGVELKIMLSPEARNTAWVSFDGRKRQEIRHGDRETPIIPAAAPPSASRWGVCTCVYHMGPEPLWSWWSPGSVCTWPRPLVTVTYQAS</sequence>
<dbReference type="InterPro" id="IPR002504">
    <property type="entry name" value="NADK"/>
</dbReference>
<dbReference type="GO" id="GO:0005524">
    <property type="term" value="F:ATP binding"/>
    <property type="evidence" value="ECO:0007669"/>
    <property type="project" value="UniProtKB-KW"/>
</dbReference>
<dbReference type="FunFam" id="2.60.200.30:FF:000003">
    <property type="entry name" value="NAD kinase b"/>
    <property type="match status" value="1"/>
</dbReference>
<feature type="compositionally biased region" description="Low complexity" evidence="15">
    <location>
        <begin position="45"/>
        <end position="55"/>
    </location>
</feature>
<evidence type="ECO:0000256" key="15">
    <source>
        <dbReference type="SAM" id="MobiDB-lite"/>
    </source>
</evidence>
<dbReference type="Gene3D" id="2.60.200.30">
    <property type="entry name" value="Probable inorganic polyphosphate/atp-NAD kinase, domain 2"/>
    <property type="match status" value="1"/>
</dbReference>
<dbReference type="Proteomes" id="UP000002281">
    <property type="component" value="Chromosome 2"/>
</dbReference>
<evidence type="ECO:0000256" key="8">
    <source>
        <dbReference type="ARBA" id="ARBA00022777"/>
    </source>
</evidence>
<keyword evidence="6" id="KW-0479">Metal-binding</keyword>
<dbReference type="HAMAP" id="MF_00361">
    <property type="entry name" value="NAD_kinase"/>
    <property type="match status" value="1"/>
</dbReference>
<evidence type="ECO:0000313" key="17">
    <source>
        <dbReference type="Proteomes" id="UP000002281"/>
    </source>
</evidence>
<dbReference type="FunFam" id="3.40.50.10330:FF:000014">
    <property type="entry name" value="NAD kinase a"/>
    <property type="match status" value="1"/>
</dbReference>
<keyword evidence="4" id="KW-0597">Phosphoprotein</keyword>